<name>A0A8S3SS51_MYTED</name>
<accession>A0A8S3SS51</accession>
<dbReference type="Proteomes" id="UP000683360">
    <property type="component" value="Unassembled WGS sequence"/>
</dbReference>
<dbReference type="InterPro" id="IPR036770">
    <property type="entry name" value="Ankyrin_rpt-contain_sf"/>
</dbReference>
<evidence type="ECO:0000313" key="1">
    <source>
        <dbReference type="EMBL" id="CAG2223221.1"/>
    </source>
</evidence>
<dbReference type="EMBL" id="CAJPWZ010001777">
    <property type="protein sequence ID" value="CAG2223221.1"/>
    <property type="molecule type" value="Genomic_DNA"/>
</dbReference>
<proteinExistence type="predicted"/>
<protein>
    <submittedName>
        <fullName evidence="1">Uncharacterized protein</fullName>
    </submittedName>
</protein>
<organism evidence="1 2">
    <name type="scientific">Mytilus edulis</name>
    <name type="common">Blue mussel</name>
    <dbReference type="NCBI Taxonomy" id="6550"/>
    <lineage>
        <taxon>Eukaryota</taxon>
        <taxon>Metazoa</taxon>
        <taxon>Spiralia</taxon>
        <taxon>Lophotrochozoa</taxon>
        <taxon>Mollusca</taxon>
        <taxon>Bivalvia</taxon>
        <taxon>Autobranchia</taxon>
        <taxon>Pteriomorphia</taxon>
        <taxon>Mytilida</taxon>
        <taxon>Mytiloidea</taxon>
        <taxon>Mytilidae</taxon>
        <taxon>Mytilinae</taxon>
        <taxon>Mytilus</taxon>
    </lineage>
</organism>
<dbReference type="Gene3D" id="1.25.40.20">
    <property type="entry name" value="Ankyrin repeat-containing domain"/>
    <property type="match status" value="1"/>
</dbReference>
<dbReference type="SUPFAM" id="SSF48403">
    <property type="entry name" value="Ankyrin repeat"/>
    <property type="match status" value="1"/>
</dbReference>
<comment type="caution">
    <text evidence="1">The sequence shown here is derived from an EMBL/GenBank/DDBJ whole genome shotgun (WGS) entry which is preliminary data.</text>
</comment>
<reference evidence="1" key="1">
    <citation type="submission" date="2021-03" db="EMBL/GenBank/DDBJ databases">
        <authorList>
            <person name="Bekaert M."/>
        </authorList>
    </citation>
    <scope>NUCLEOTIDE SEQUENCE</scope>
</reference>
<sequence>MSALMLTCKYNERAEKLSTLLIENGATIDAVDTFGRSALYWTCCKGDIVSTKLLISNGANAYTESLLSVAYNCFIFSYINEQDVIYYRDVLNTIIKSYASVDNIFKEFELEVLCLCGFDTIAAIGDKSDITRKYWLQLSETHTTKIGRSICLHSGNHKERLKLS</sequence>
<evidence type="ECO:0000313" key="2">
    <source>
        <dbReference type="Proteomes" id="UP000683360"/>
    </source>
</evidence>
<keyword evidence="2" id="KW-1185">Reference proteome</keyword>
<dbReference type="AlphaFoldDB" id="A0A8S3SS51"/>
<gene>
    <name evidence="1" type="ORF">MEDL_36533</name>
</gene>